<dbReference type="EMBL" id="CP042188">
    <property type="protein sequence ID" value="QDS69981.1"/>
    <property type="molecule type" value="Genomic_DNA"/>
</dbReference>
<gene>
    <name evidence="3" type="ORF">FKW77_003052</name>
</gene>
<evidence type="ECO:0000313" key="4">
    <source>
        <dbReference type="Proteomes" id="UP000316270"/>
    </source>
</evidence>
<dbReference type="Proteomes" id="UP000316270">
    <property type="component" value="Chromosome 4"/>
</dbReference>
<keyword evidence="2" id="KW-0472">Membrane</keyword>
<sequence>MAAAMLMILDKITASKRSTTQLKASFMRASTQHNLLISSACRRVSGCRCITTITFQKYLADILKSGKSRLPKDNNIVVDPKDITMDAAEHLVQRLTNAANAILPPRKRDAVINVLHDFAYVYPKLAAFLFLNVLLTSIPFLCFAAFVLTVFVSSLATAVLGAILLTLLITGVAVFAASLLLLPVIFCSAIVASTLYFWILAGYFIFAYLKGEGVASSDNAVSSKPAVYSSHGERGHIEDGDGCEIKPSKDSVALKNAIPSSSASLPNEAVPLDGTTSADEVVYSTELDHSDIAIKSEAHLLTGGTIDGAPRTITKPANRPKVEPKDSAIGFEELEDELGQRMDPLASVVYNGTDVDPHLASLAESIRSDIASEPSSISMASKSPRSRKSSRKSAPSTPPATTGAGQPVQFAHLRGEHPEGLRQDSKGLFKVDDIASDSSLEEANRSVRSDGNRPLRKRSASSFTPLSRDQITALNDLEGPHLSAMSMYDTRSAPQGLRREKTAFHLPTNAEPGKLNTSATISPITPLPMPKFEQSSESTKVEMAKLKEAVNLTTRDMITTPVEPNTDHADIEDNCDDCGPSSGKSSDEINRLVEDTTSADEMDFANMPSTPEDERDTIIKSSISPYTGEIVGSYFDHMDAATGI</sequence>
<reference evidence="3 4" key="1">
    <citation type="submission" date="2019-07" db="EMBL/GenBank/DDBJ databases">
        <title>Finished genome of Venturia effusa.</title>
        <authorList>
            <person name="Young C.A."/>
            <person name="Cox M.P."/>
            <person name="Ganley A.R.D."/>
            <person name="David W.J."/>
        </authorList>
    </citation>
    <scope>NUCLEOTIDE SEQUENCE [LARGE SCALE GENOMIC DNA]</scope>
    <source>
        <strain evidence="4">albino</strain>
    </source>
</reference>
<dbReference type="OrthoDB" id="3939894at2759"/>
<feature type="transmembrane region" description="Helical" evidence="2">
    <location>
        <begin position="189"/>
        <end position="209"/>
    </location>
</feature>
<evidence type="ECO:0000313" key="3">
    <source>
        <dbReference type="EMBL" id="QDS69981.1"/>
    </source>
</evidence>
<evidence type="ECO:0000256" key="1">
    <source>
        <dbReference type="SAM" id="MobiDB-lite"/>
    </source>
</evidence>
<feature type="transmembrane region" description="Helical" evidence="2">
    <location>
        <begin position="125"/>
        <end position="152"/>
    </location>
</feature>
<keyword evidence="4" id="KW-1185">Reference proteome</keyword>
<feature type="transmembrane region" description="Helical" evidence="2">
    <location>
        <begin position="158"/>
        <end position="182"/>
    </location>
</feature>
<proteinExistence type="predicted"/>
<organism evidence="3 4">
    <name type="scientific">Venturia effusa</name>
    <dbReference type="NCBI Taxonomy" id="50376"/>
    <lineage>
        <taxon>Eukaryota</taxon>
        <taxon>Fungi</taxon>
        <taxon>Dikarya</taxon>
        <taxon>Ascomycota</taxon>
        <taxon>Pezizomycotina</taxon>
        <taxon>Dothideomycetes</taxon>
        <taxon>Pleosporomycetidae</taxon>
        <taxon>Venturiales</taxon>
        <taxon>Venturiaceae</taxon>
        <taxon>Venturia</taxon>
    </lineage>
</organism>
<protein>
    <submittedName>
        <fullName evidence="3">Uncharacterized protein</fullName>
    </submittedName>
</protein>
<dbReference type="Pfam" id="PF16015">
    <property type="entry name" value="Promethin"/>
    <property type="match status" value="1"/>
</dbReference>
<keyword evidence="2" id="KW-0812">Transmembrane</keyword>
<feature type="compositionally biased region" description="Low complexity" evidence="1">
    <location>
        <begin position="392"/>
        <end position="402"/>
    </location>
</feature>
<feature type="compositionally biased region" description="Basic and acidic residues" evidence="1">
    <location>
        <begin position="442"/>
        <end position="453"/>
    </location>
</feature>
<feature type="region of interest" description="Disordered" evidence="1">
    <location>
        <begin position="435"/>
        <end position="467"/>
    </location>
</feature>
<feature type="region of interest" description="Disordered" evidence="1">
    <location>
        <begin position="303"/>
        <end position="327"/>
    </location>
</feature>
<name>A0A517L2W2_9PEZI</name>
<feature type="region of interest" description="Disordered" evidence="1">
    <location>
        <begin position="508"/>
        <end position="530"/>
    </location>
</feature>
<evidence type="ECO:0000256" key="2">
    <source>
        <dbReference type="SAM" id="Phobius"/>
    </source>
</evidence>
<accession>A0A517L2W2</accession>
<feature type="compositionally biased region" description="Basic and acidic residues" evidence="1">
    <location>
        <begin position="585"/>
        <end position="594"/>
    </location>
</feature>
<feature type="region of interest" description="Disordered" evidence="1">
    <location>
        <begin position="560"/>
        <end position="617"/>
    </location>
</feature>
<dbReference type="AlphaFoldDB" id="A0A517L2W2"/>
<keyword evidence="2" id="KW-1133">Transmembrane helix</keyword>
<feature type="region of interest" description="Disordered" evidence="1">
    <location>
        <begin position="371"/>
        <end position="407"/>
    </location>
</feature>